<protein>
    <submittedName>
        <fullName evidence="1">Uncharacterized protein</fullName>
    </submittedName>
</protein>
<dbReference type="Gene3D" id="1.25.40.10">
    <property type="entry name" value="Tetratricopeptide repeat domain"/>
    <property type="match status" value="1"/>
</dbReference>
<dbReference type="AlphaFoldDB" id="A0A3B0Z7U9"/>
<dbReference type="SUPFAM" id="SSF48452">
    <property type="entry name" value="TPR-like"/>
    <property type="match status" value="1"/>
</dbReference>
<reference evidence="1" key="1">
    <citation type="submission" date="2018-06" db="EMBL/GenBank/DDBJ databases">
        <authorList>
            <person name="Zhirakovskaya E."/>
        </authorList>
    </citation>
    <scope>NUCLEOTIDE SEQUENCE</scope>
</reference>
<dbReference type="Pfam" id="PF14559">
    <property type="entry name" value="TPR_19"/>
    <property type="match status" value="1"/>
</dbReference>
<evidence type="ECO:0000313" key="1">
    <source>
        <dbReference type="EMBL" id="VAW83622.1"/>
    </source>
</evidence>
<dbReference type="EMBL" id="UOFO01000015">
    <property type="protein sequence ID" value="VAW83622.1"/>
    <property type="molecule type" value="Genomic_DNA"/>
</dbReference>
<gene>
    <name evidence="1" type="ORF">MNBD_GAMMA16-2054</name>
</gene>
<proteinExistence type="predicted"/>
<name>A0A3B0Z7U9_9ZZZZ</name>
<sequence length="228" mass="25048">MLKKIIVTSILAITINGTFSLAAHANLATDIHTLQTAWAKANYELKAEAQTKAFEVLIEQAKATTAQYPDKAESWIWLGIIQSTYAGKAGPFSAMSYAKAARDSLEKAIELDANALDGSAYASLGTLYFKVPGWPIGFGDDDKANTLLKRAIEINPKGIDSNYFYADYLIEEDNYEAAKQYLLKAKAATPRPDRPLADKGRQLEILALLSKVNEELEYDNTKTGEDSD</sequence>
<dbReference type="InterPro" id="IPR011990">
    <property type="entry name" value="TPR-like_helical_dom_sf"/>
</dbReference>
<organism evidence="1">
    <name type="scientific">hydrothermal vent metagenome</name>
    <dbReference type="NCBI Taxonomy" id="652676"/>
    <lineage>
        <taxon>unclassified sequences</taxon>
        <taxon>metagenomes</taxon>
        <taxon>ecological metagenomes</taxon>
    </lineage>
</organism>
<accession>A0A3B0Z7U9</accession>